<dbReference type="InterPro" id="IPR029061">
    <property type="entry name" value="THDP-binding"/>
</dbReference>
<keyword evidence="1" id="KW-0560">Oxidoreductase</keyword>
<feature type="region of interest" description="Disordered" evidence="2">
    <location>
        <begin position="701"/>
        <end position="722"/>
    </location>
</feature>
<feature type="domain" description="DUF6537" evidence="4">
    <location>
        <begin position="945"/>
        <end position="1142"/>
    </location>
</feature>
<reference evidence="5 6" key="1">
    <citation type="submission" date="2016-01" db="EMBL/GenBank/DDBJ databases">
        <title>The new phylogeny of the genus Mycobacterium.</title>
        <authorList>
            <person name="Tarcisio F."/>
            <person name="Conor M."/>
            <person name="Antonella G."/>
            <person name="Elisabetta G."/>
            <person name="Giulia F.S."/>
            <person name="Sara T."/>
            <person name="Anna F."/>
            <person name="Clotilde B."/>
            <person name="Roberto B."/>
            <person name="Veronica D.S."/>
            <person name="Fabio R."/>
            <person name="Monica P."/>
            <person name="Olivier J."/>
            <person name="Enrico T."/>
            <person name="Nicola S."/>
        </authorList>
    </citation>
    <scope>NUCLEOTIDE SEQUENCE [LARGE SCALE GENOMIC DNA]</scope>
    <source>
        <strain evidence="5 6">ATCC 700010</strain>
    </source>
</reference>
<gene>
    <name evidence="5" type="ORF">AWC31_31520</name>
</gene>
<dbReference type="GO" id="GO:0016903">
    <property type="term" value="F:oxidoreductase activity, acting on the aldehyde or oxo group of donors"/>
    <property type="evidence" value="ECO:0007669"/>
    <property type="project" value="InterPro"/>
</dbReference>
<name>A0A1X2F232_9MYCO</name>
<dbReference type="Gene3D" id="3.40.920.10">
    <property type="entry name" value="Pyruvate-ferredoxin oxidoreductase, PFOR, domain III"/>
    <property type="match status" value="1"/>
</dbReference>
<evidence type="ECO:0000259" key="3">
    <source>
        <dbReference type="Pfam" id="PF01558"/>
    </source>
</evidence>
<dbReference type="SUPFAM" id="SSF52518">
    <property type="entry name" value="Thiamin diphosphate-binding fold (THDP-binding)"/>
    <property type="match status" value="2"/>
</dbReference>
<dbReference type="Pfam" id="PF01558">
    <property type="entry name" value="POR"/>
    <property type="match status" value="1"/>
</dbReference>
<dbReference type="GO" id="GO:0000287">
    <property type="term" value="F:magnesium ion binding"/>
    <property type="evidence" value="ECO:0007669"/>
    <property type="project" value="UniProtKB-ARBA"/>
</dbReference>
<dbReference type="Pfam" id="PF20169">
    <property type="entry name" value="DUF6537"/>
    <property type="match status" value="1"/>
</dbReference>
<evidence type="ECO:0000259" key="4">
    <source>
        <dbReference type="Pfam" id="PF20169"/>
    </source>
</evidence>
<dbReference type="InterPro" id="IPR002880">
    <property type="entry name" value="Pyrv_Fd/Flavodoxin_OxRdtase_N"/>
</dbReference>
<dbReference type="InterPro" id="IPR019752">
    <property type="entry name" value="Pyrv/ketoisovalerate_OxRed_cat"/>
</dbReference>
<dbReference type="CDD" id="cd07034">
    <property type="entry name" value="TPP_PYR_PFOR_IOR-alpha_like"/>
    <property type="match status" value="1"/>
</dbReference>
<dbReference type="OrthoDB" id="9803617at2"/>
<dbReference type="Gene3D" id="3.40.50.970">
    <property type="match status" value="1"/>
</dbReference>
<dbReference type="PANTHER" id="PTHR48084:SF3">
    <property type="entry name" value="SUBUNIT OF PYRUVATE:FLAVODOXIN OXIDOREDUCTASE"/>
    <property type="match status" value="1"/>
</dbReference>
<dbReference type="Proteomes" id="UP000193964">
    <property type="component" value="Unassembled WGS sequence"/>
</dbReference>
<proteinExistence type="predicted"/>
<dbReference type="EMBL" id="LQQA01000029">
    <property type="protein sequence ID" value="ORX12504.1"/>
    <property type="molecule type" value="Genomic_DNA"/>
</dbReference>
<dbReference type="RefSeq" id="WP_085146198.1">
    <property type="nucleotide sequence ID" value="NZ_JACKUA010000030.1"/>
</dbReference>
<dbReference type="SUPFAM" id="SSF53323">
    <property type="entry name" value="Pyruvate-ferredoxin oxidoreductase, PFOR, domain III"/>
    <property type="match status" value="1"/>
</dbReference>
<protein>
    <submittedName>
        <fullName evidence="5">2-oxoacid ferredoxin oxidoreductase</fullName>
    </submittedName>
</protein>
<dbReference type="AlphaFoldDB" id="A0A1X2F232"/>
<dbReference type="NCBIfam" id="NF009588">
    <property type="entry name" value="PRK13029.1"/>
    <property type="match status" value="1"/>
</dbReference>
<feature type="domain" description="Pyruvate/ketoisovalerate oxidoreductase catalytic" evidence="3">
    <location>
        <begin position="738"/>
        <end position="926"/>
    </location>
</feature>
<accession>A0A1X2F232</accession>
<dbReference type="InterPro" id="IPR046667">
    <property type="entry name" value="DUF6537"/>
</dbReference>
<dbReference type="PANTHER" id="PTHR48084">
    <property type="entry name" value="2-OXOGLUTARATE OXIDOREDUCTASE SUBUNIT KORB-RELATED"/>
    <property type="match status" value="1"/>
</dbReference>
<organism evidence="5 6">
    <name type="scientific">Mycolicibacterium wolinskyi</name>
    <dbReference type="NCBI Taxonomy" id="59750"/>
    <lineage>
        <taxon>Bacteria</taxon>
        <taxon>Bacillati</taxon>
        <taxon>Actinomycetota</taxon>
        <taxon>Actinomycetes</taxon>
        <taxon>Mycobacteriales</taxon>
        <taxon>Mycobacteriaceae</taxon>
        <taxon>Mycolicibacterium</taxon>
    </lineage>
</organism>
<evidence type="ECO:0000256" key="2">
    <source>
        <dbReference type="SAM" id="MobiDB-lite"/>
    </source>
</evidence>
<evidence type="ECO:0000313" key="5">
    <source>
        <dbReference type="EMBL" id="ORX12504.1"/>
    </source>
</evidence>
<dbReference type="InterPro" id="IPR002869">
    <property type="entry name" value="Pyrv_flavodox_OxRed_cen"/>
</dbReference>
<comment type="caution">
    <text evidence="5">The sequence shown here is derived from an EMBL/GenBank/DDBJ whole genome shotgun (WGS) entry which is preliminary data.</text>
</comment>
<dbReference type="InterPro" id="IPR051457">
    <property type="entry name" value="2-oxoacid:Fd_oxidoreductase"/>
</dbReference>
<dbReference type="NCBIfam" id="NF009589">
    <property type="entry name" value="PRK13030.1"/>
    <property type="match status" value="1"/>
</dbReference>
<evidence type="ECO:0000313" key="6">
    <source>
        <dbReference type="Proteomes" id="UP000193964"/>
    </source>
</evidence>
<sequence length="1160" mass="125120">MTTHPTATDLPAVSRNPLDDRYDLLDGDVHLSGIQALARLPLDQRRLDQGKGLDVGIFISGYEGSPLAGFDLQLSRLKKRLVEHRVVFQPGLNEELAANAVQGSQIASASADRIGDGVVGIWYGKAPGLDRATDAIRHSNLAGTHRTGGVLALVGDDSIAKSSTVPSSSESAIAELGMPCLSPADPQDILDLGLHGIAMSRVSGLWVAMKLATNVVDGSGTVHLAPARRKPVVPDTSFDGEAFEHRPTGQLLQPTLSRLEATQVRQRLELARRYAAVNDLNHITGDPAATLGIVCAGATYLDVRQALSEIGITDVDRAGSGVKLLKLGMIHPLEPGIIDAFTSDLREIVVIEEKKAFIELALKDLLYGRPGAPCIVGKRDGQGCELFKADGDLPADYIATRLAPRIRDHGGPAVVSEWLEQQSARRIPTLLPILPRRPSFCSGCPHNSSTRVPDGSLVGAGIGCHGLVAFMSEDRIGESIGLCQMGGEGATWIGMSPFVTRDHLFQNLGDGTYHHSGSLAIRAALASGAHITYKLLYNDAVAMTGGQQAIGKMAVPQIVAELLAEGVTRIVITSDKPKRSRRAFGRRLPGQVSIRHRDEMITVQEELAQTPGVTVLIHQQECATELRRKRKRGLVESPNRRIFINERVCEGCGDCGDKSGCLSVRPIDTEFGRKTEIHQASCNLDFSCLKGDCPSFIEVTPRKTPRQRPGRRPEMGELPTPRPLVTAEDFSIRITGVGGTGVVTVAQVIAAAASHAGLQVKGLDQLGLAQKGGAVVSDIRLSSSKILGTNKIGPGGCDLYLGCDILVAATETNLAVIAPGRTYAVVSTSVTPTGQMVTDTTTHFPAIGDLVARIQWSGVRSENVFVDAHAVTAAAALDEDQYDNIFLLGVAVQAGVLPLSPENVEWALNLNGVQVERNLAAFRLGRRHVVDGGAKANSAPTESELDAVIQHRVDELTAYQDGKWAGRYAKSVEAIRRSEAAALGDSTAITEAFARHLFKVMAYKDEYEVARLHLDPELEKQIHDEFGDRARYSILLHPPLLRAMGMTKKVRLQSWWAKPILRALYGMRALRGTRLDFFGYGHVRGEERRLIDDYTTSMTTAVMALSPATREAVLELAGLPDLVRGYEGIKLASLETYRSRRAEILEELTKELTYAEGAPR</sequence>
<evidence type="ECO:0000256" key="1">
    <source>
        <dbReference type="ARBA" id="ARBA00023002"/>
    </source>
</evidence>